<dbReference type="PIRSF" id="PIRSF005276">
    <property type="entry name" value="SspB"/>
    <property type="match status" value="1"/>
</dbReference>
<dbReference type="GO" id="GO:0045732">
    <property type="term" value="P:positive regulation of protein catabolic process"/>
    <property type="evidence" value="ECO:0007669"/>
    <property type="project" value="TreeGrafter"/>
</dbReference>
<keyword evidence="3" id="KW-1185">Reference proteome</keyword>
<dbReference type="InterPro" id="IPR007481">
    <property type="entry name" value="SspB"/>
</dbReference>
<dbReference type="PANTHER" id="PTHR37486:SF1">
    <property type="entry name" value="STRINGENT STARVATION PROTEIN B"/>
    <property type="match status" value="1"/>
</dbReference>
<keyword evidence="2" id="KW-0645">Protease</keyword>
<evidence type="ECO:0000313" key="2">
    <source>
        <dbReference type="EMBL" id="NAW35163.1"/>
    </source>
</evidence>
<dbReference type="SUPFAM" id="SSF101738">
    <property type="entry name" value="SspB-like"/>
    <property type="match status" value="1"/>
</dbReference>
<comment type="caution">
    <text evidence="2">The sequence shown here is derived from an EMBL/GenBank/DDBJ whole genome shotgun (WGS) entry which is preliminary data.</text>
</comment>
<dbReference type="EMBL" id="WUTT01000001">
    <property type="protein sequence ID" value="NAW35163.1"/>
    <property type="molecule type" value="Genomic_DNA"/>
</dbReference>
<dbReference type="Proteomes" id="UP000487929">
    <property type="component" value="Unassembled WGS sequence"/>
</dbReference>
<dbReference type="RefSeq" id="WP_161432379.1">
    <property type="nucleotide sequence ID" value="NZ_WUTT01000001.1"/>
</dbReference>
<evidence type="ECO:0000256" key="1">
    <source>
        <dbReference type="SAM" id="MobiDB-lite"/>
    </source>
</evidence>
<sequence>MDSSRPNLSSRPYLARALFQWLLDNDLTPHIVVDAEHPDVEVPRQFVQNGQIVLNLSPTAVRDLAMENDAISFGARFGGQPMRVMVPSDALVAIYGRENGVGMVFGHEPVMPQPADAADEEAPTLTEVESDGDASAGEEPPAEEGEGNRRPPKGRPSLRVIK</sequence>
<accession>A0A7X5AQQ8</accession>
<keyword evidence="2" id="KW-0378">Hydrolase</keyword>
<dbReference type="GO" id="GO:0006508">
    <property type="term" value="P:proteolysis"/>
    <property type="evidence" value="ECO:0007669"/>
    <property type="project" value="UniProtKB-KW"/>
</dbReference>
<dbReference type="AlphaFoldDB" id="A0A7X5AQQ8"/>
<protein>
    <submittedName>
        <fullName evidence="2">ClpXP protease specificity-enhancing factor</fullName>
    </submittedName>
</protein>
<organism evidence="2 3">
    <name type="scientific">Halomonas alimentaria</name>
    <dbReference type="NCBI Taxonomy" id="147248"/>
    <lineage>
        <taxon>Bacteria</taxon>
        <taxon>Pseudomonadati</taxon>
        <taxon>Pseudomonadota</taxon>
        <taxon>Gammaproteobacteria</taxon>
        <taxon>Oceanospirillales</taxon>
        <taxon>Halomonadaceae</taxon>
        <taxon>Halomonas</taxon>
    </lineage>
</organism>
<dbReference type="Gene3D" id="2.30.30.220">
    <property type="entry name" value="SspB-like"/>
    <property type="match status" value="1"/>
</dbReference>
<proteinExistence type="predicted"/>
<dbReference type="PANTHER" id="PTHR37486">
    <property type="entry name" value="STRINGENT STARVATION PROTEIN B"/>
    <property type="match status" value="1"/>
</dbReference>
<dbReference type="Pfam" id="PF04386">
    <property type="entry name" value="SspB"/>
    <property type="match status" value="1"/>
</dbReference>
<dbReference type="OrthoDB" id="9797358at2"/>
<dbReference type="GO" id="GO:0005840">
    <property type="term" value="C:ribosome"/>
    <property type="evidence" value="ECO:0007669"/>
    <property type="project" value="TreeGrafter"/>
</dbReference>
<gene>
    <name evidence="2" type="ORF">GRB96_12130</name>
</gene>
<name>A0A7X5AQQ8_9GAMM</name>
<dbReference type="GO" id="GO:0008233">
    <property type="term" value="F:peptidase activity"/>
    <property type="evidence" value="ECO:0007669"/>
    <property type="project" value="UniProtKB-KW"/>
</dbReference>
<dbReference type="NCBIfam" id="NF008769">
    <property type="entry name" value="PRK11798.2-5"/>
    <property type="match status" value="1"/>
</dbReference>
<reference evidence="2 3" key="1">
    <citation type="submission" date="2019-12" db="EMBL/GenBank/DDBJ databases">
        <title>Draft genome sequencing of Halomonas alimentaria DSM 15356.</title>
        <authorList>
            <person name="Pandiyan K."/>
            <person name="Kushwaha P."/>
            <person name="Gowdham M."/>
            <person name="Chakdar H."/>
            <person name="Singh A."/>
            <person name="Kumar M."/>
            <person name="Saxena A.K."/>
        </authorList>
    </citation>
    <scope>NUCLEOTIDE SEQUENCE [LARGE SCALE GENOMIC DNA]</scope>
    <source>
        <strain evidence="2 3">DSM 15356</strain>
    </source>
</reference>
<feature type="region of interest" description="Disordered" evidence="1">
    <location>
        <begin position="108"/>
        <end position="162"/>
    </location>
</feature>
<dbReference type="InterPro" id="IPR036760">
    <property type="entry name" value="SspB-like_sf"/>
</dbReference>
<evidence type="ECO:0000313" key="3">
    <source>
        <dbReference type="Proteomes" id="UP000487929"/>
    </source>
</evidence>
<feature type="compositionally biased region" description="Acidic residues" evidence="1">
    <location>
        <begin position="117"/>
        <end position="132"/>
    </location>
</feature>
<dbReference type="GO" id="GO:0005829">
    <property type="term" value="C:cytosol"/>
    <property type="evidence" value="ECO:0007669"/>
    <property type="project" value="TreeGrafter"/>
</dbReference>
<dbReference type="NCBIfam" id="NF008763">
    <property type="entry name" value="PRK11798.1-2"/>
    <property type="match status" value="1"/>
</dbReference>